<dbReference type="InterPro" id="IPR006603">
    <property type="entry name" value="PQ-loop_rpt"/>
</dbReference>
<dbReference type="GO" id="GO:0005768">
    <property type="term" value="C:endosome"/>
    <property type="evidence" value="ECO:0007669"/>
    <property type="project" value="TreeGrafter"/>
</dbReference>
<dbReference type="FunFam" id="1.20.1280.290:FF:000005">
    <property type="entry name" value="PQ-loop repeat-containing protein 1"/>
    <property type="match status" value="1"/>
</dbReference>
<feature type="transmembrane region" description="Helical" evidence="5">
    <location>
        <begin position="126"/>
        <end position="144"/>
    </location>
</feature>
<dbReference type="Gene3D" id="1.20.1280.290">
    <property type="match status" value="1"/>
</dbReference>
<dbReference type="GO" id="GO:0005802">
    <property type="term" value="C:trans-Golgi network"/>
    <property type="evidence" value="ECO:0007669"/>
    <property type="project" value="TreeGrafter"/>
</dbReference>
<sequence>MANFFLDVGISTGPVLGYISQYKLIQKNESLGNFSIDVCAILIFSNILRIFFWFGKPFEFALLAQSFFMIAMQIYLLKLCVETNKDIIGLSMKQNNGKSINLMLEKNLLKQKFWLKFWRWEVYESYLYSVIAFFLGNVFLFTMFNQSTFYVEMLGAFSALIEATLGLPQLIKNFKNKKAHGVSYALIGSWFLGDAFKTFYFILKKQPMQFIICGIAQLCVDIMIILQIKFYQ</sequence>
<dbReference type="GO" id="GO:0016020">
    <property type="term" value="C:membrane"/>
    <property type="evidence" value="ECO:0007669"/>
    <property type="project" value="UniProtKB-SubCell"/>
</dbReference>
<feature type="transmembrane region" description="Helical" evidence="5">
    <location>
        <begin position="31"/>
        <end position="54"/>
    </location>
</feature>
<evidence type="ECO:0000256" key="5">
    <source>
        <dbReference type="SAM" id="Phobius"/>
    </source>
</evidence>
<dbReference type="PANTHER" id="PTHR14856">
    <property type="entry name" value="PQ-LOOP REPEAT-CONTAINING PROTEIN 1-LIKE PROTEIN"/>
    <property type="match status" value="1"/>
</dbReference>
<dbReference type="InParanoid" id="A0A0V0QA81"/>
<dbReference type="InterPro" id="IPR052241">
    <property type="entry name" value="SLC66/Scramblase_ANY1"/>
</dbReference>
<feature type="transmembrane region" description="Helical" evidence="5">
    <location>
        <begin position="150"/>
        <end position="170"/>
    </location>
</feature>
<comment type="caution">
    <text evidence="6">The sequence shown here is derived from an EMBL/GenBank/DDBJ whole genome shotgun (WGS) entry which is preliminary data.</text>
</comment>
<keyword evidence="2 5" id="KW-0812">Transmembrane</keyword>
<evidence type="ECO:0008006" key="8">
    <source>
        <dbReference type="Google" id="ProtNLM"/>
    </source>
</evidence>
<dbReference type="Proteomes" id="UP000054937">
    <property type="component" value="Unassembled WGS sequence"/>
</dbReference>
<dbReference type="Pfam" id="PF04193">
    <property type="entry name" value="PQ-loop"/>
    <property type="match status" value="1"/>
</dbReference>
<gene>
    <name evidence="6" type="ORF">PPERSA_07391</name>
</gene>
<dbReference type="GO" id="GO:0042147">
    <property type="term" value="P:retrograde transport, endosome to Golgi"/>
    <property type="evidence" value="ECO:0007669"/>
    <property type="project" value="TreeGrafter"/>
</dbReference>
<keyword evidence="7" id="KW-1185">Reference proteome</keyword>
<feature type="transmembrane region" description="Helical" evidence="5">
    <location>
        <begin position="208"/>
        <end position="226"/>
    </location>
</feature>
<evidence type="ECO:0000256" key="2">
    <source>
        <dbReference type="ARBA" id="ARBA00022692"/>
    </source>
</evidence>
<dbReference type="GO" id="GO:0045332">
    <property type="term" value="P:phospholipid translocation"/>
    <property type="evidence" value="ECO:0007669"/>
    <property type="project" value="TreeGrafter"/>
</dbReference>
<dbReference type="GO" id="GO:0005829">
    <property type="term" value="C:cytosol"/>
    <property type="evidence" value="ECO:0007669"/>
    <property type="project" value="GOC"/>
</dbReference>
<dbReference type="OMA" id="QMSLDIY"/>
<evidence type="ECO:0000256" key="1">
    <source>
        <dbReference type="ARBA" id="ARBA00004141"/>
    </source>
</evidence>
<evidence type="ECO:0000256" key="4">
    <source>
        <dbReference type="ARBA" id="ARBA00023136"/>
    </source>
</evidence>
<protein>
    <recommendedName>
        <fullName evidence="8">PQ-loop repeat</fullName>
    </recommendedName>
</protein>
<evidence type="ECO:0000313" key="6">
    <source>
        <dbReference type="EMBL" id="KRW99148.1"/>
    </source>
</evidence>
<reference evidence="6 7" key="1">
    <citation type="journal article" date="2015" name="Sci. Rep.">
        <title>Genome of the facultative scuticociliatosis pathogen Pseudocohnilembus persalinus provides insight into its virulence through horizontal gene transfer.</title>
        <authorList>
            <person name="Xiong J."/>
            <person name="Wang G."/>
            <person name="Cheng J."/>
            <person name="Tian M."/>
            <person name="Pan X."/>
            <person name="Warren A."/>
            <person name="Jiang C."/>
            <person name="Yuan D."/>
            <person name="Miao W."/>
        </authorList>
    </citation>
    <scope>NUCLEOTIDE SEQUENCE [LARGE SCALE GENOMIC DNA]</scope>
    <source>
        <strain evidence="6">36N120E</strain>
    </source>
</reference>
<comment type="subcellular location">
    <subcellularLocation>
        <location evidence="1">Membrane</location>
        <topology evidence="1">Multi-pass membrane protein</topology>
    </subcellularLocation>
</comment>
<dbReference type="EMBL" id="LDAU01000220">
    <property type="protein sequence ID" value="KRW99148.1"/>
    <property type="molecule type" value="Genomic_DNA"/>
</dbReference>
<evidence type="ECO:0000313" key="7">
    <source>
        <dbReference type="Proteomes" id="UP000054937"/>
    </source>
</evidence>
<dbReference type="AlphaFoldDB" id="A0A0V0QA81"/>
<feature type="transmembrane region" description="Helical" evidence="5">
    <location>
        <begin position="182"/>
        <end position="202"/>
    </location>
</feature>
<dbReference type="OrthoDB" id="292213at2759"/>
<keyword evidence="3 5" id="KW-1133">Transmembrane helix</keyword>
<feature type="transmembrane region" description="Helical" evidence="5">
    <location>
        <begin position="60"/>
        <end position="77"/>
    </location>
</feature>
<proteinExistence type="predicted"/>
<accession>A0A0V0QA81</accession>
<dbReference type="SMART" id="SM00679">
    <property type="entry name" value="CTNS"/>
    <property type="match status" value="1"/>
</dbReference>
<dbReference type="PANTHER" id="PTHR14856:SF9">
    <property type="entry name" value="PQ-LOOP REPEAT-CONTAINING PROTEIN 1"/>
    <property type="match status" value="1"/>
</dbReference>
<organism evidence="6 7">
    <name type="scientific">Pseudocohnilembus persalinus</name>
    <name type="common">Ciliate</name>
    <dbReference type="NCBI Taxonomy" id="266149"/>
    <lineage>
        <taxon>Eukaryota</taxon>
        <taxon>Sar</taxon>
        <taxon>Alveolata</taxon>
        <taxon>Ciliophora</taxon>
        <taxon>Intramacronucleata</taxon>
        <taxon>Oligohymenophorea</taxon>
        <taxon>Scuticociliatia</taxon>
        <taxon>Philasterida</taxon>
        <taxon>Pseudocohnilembidae</taxon>
        <taxon>Pseudocohnilembus</taxon>
    </lineage>
</organism>
<evidence type="ECO:0000256" key="3">
    <source>
        <dbReference type="ARBA" id="ARBA00022989"/>
    </source>
</evidence>
<keyword evidence="4 5" id="KW-0472">Membrane</keyword>
<name>A0A0V0QA81_PSEPJ</name>